<dbReference type="SUPFAM" id="SSF53335">
    <property type="entry name" value="S-adenosyl-L-methionine-dependent methyltransferases"/>
    <property type="match status" value="1"/>
</dbReference>
<reference evidence="1 2" key="1">
    <citation type="journal article" date="2016" name="Nat. Commun.">
        <title>Thousands of microbial genomes shed light on interconnected biogeochemical processes in an aquifer system.</title>
        <authorList>
            <person name="Anantharaman K."/>
            <person name="Brown C.T."/>
            <person name="Hug L.A."/>
            <person name="Sharon I."/>
            <person name="Castelle C.J."/>
            <person name="Probst A.J."/>
            <person name="Thomas B.C."/>
            <person name="Singh A."/>
            <person name="Wilkins M.J."/>
            <person name="Karaoz U."/>
            <person name="Brodie E.L."/>
            <person name="Williams K.H."/>
            <person name="Hubbard S.S."/>
            <person name="Banfield J.F."/>
        </authorList>
    </citation>
    <scope>NUCLEOTIDE SEQUENCE [LARGE SCALE GENOMIC DNA]</scope>
</reference>
<dbReference type="Proteomes" id="UP000176648">
    <property type="component" value="Unassembled WGS sequence"/>
</dbReference>
<evidence type="ECO:0008006" key="3">
    <source>
        <dbReference type="Google" id="ProtNLM"/>
    </source>
</evidence>
<evidence type="ECO:0000313" key="1">
    <source>
        <dbReference type="EMBL" id="OGY97083.1"/>
    </source>
</evidence>
<gene>
    <name evidence="1" type="ORF">A2122_00620</name>
</gene>
<proteinExistence type="predicted"/>
<dbReference type="InterPro" id="IPR029063">
    <property type="entry name" value="SAM-dependent_MTases_sf"/>
</dbReference>
<sequence length="256" mass="29862">MNSLKHFLRIRAPFIFKFVRAAKHFPSRIKRAFIPYRFRMYAEAFHGDKQWQELVALFAKLPITSCVETGTYHADTTLYLAKVFPNISVYTVELAGEYYRESAWRLRDSKNVALIRDSSPRAITNLVSQNRLGAFSFVFLDAHWYDYWPILDELTALAPVPKVIIIIDDFEVPGKEWFQYDVYYKGEKKLKNNLEFIAPAIGGYKILFPQYSPQEAGIEGSVLRGYVVLFKGFSDEEWDNVKKIIPERDFRVFAVK</sequence>
<organism evidence="1 2">
    <name type="scientific">Candidatus Liptonbacteria bacterium GWB1_49_6</name>
    <dbReference type="NCBI Taxonomy" id="1798644"/>
    <lineage>
        <taxon>Bacteria</taxon>
        <taxon>Candidatus Liptoniibacteriota</taxon>
    </lineage>
</organism>
<accession>A0A1G2C6S8</accession>
<evidence type="ECO:0000313" key="2">
    <source>
        <dbReference type="Proteomes" id="UP000176648"/>
    </source>
</evidence>
<dbReference type="AlphaFoldDB" id="A0A1G2C6S8"/>
<name>A0A1G2C6S8_9BACT</name>
<dbReference type="Gene3D" id="3.40.50.150">
    <property type="entry name" value="Vaccinia Virus protein VP39"/>
    <property type="match status" value="1"/>
</dbReference>
<comment type="caution">
    <text evidence="1">The sequence shown here is derived from an EMBL/GenBank/DDBJ whole genome shotgun (WGS) entry which is preliminary data.</text>
</comment>
<dbReference type="STRING" id="1798644.A2122_00620"/>
<protein>
    <recommendedName>
        <fullName evidence="3">Class I SAM-dependent methyltransferase</fullName>
    </recommendedName>
</protein>
<dbReference type="EMBL" id="MHKU01000011">
    <property type="protein sequence ID" value="OGY97083.1"/>
    <property type="molecule type" value="Genomic_DNA"/>
</dbReference>